<accession>A0A2P7YKX1</accession>
<comment type="similarity">
    <text evidence="2">Belongs to the AAA ATPase family. BCS1 subfamily.</text>
</comment>
<evidence type="ECO:0000256" key="1">
    <source>
        <dbReference type="ARBA" id="ARBA00004434"/>
    </source>
</evidence>
<dbReference type="InterPro" id="IPR027417">
    <property type="entry name" value="P-loop_NTPase"/>
</dbReference>
<evidence type="ECO:0000256" key="11">
    <source>
        <dbReference type="ARBA" id="ARBA00048778"/>
    </source>
</evidence>
<dbReference type="InterPro" id="IPR003959">
    <property type="entry name" value="ATPase_AAA_core"/>
</dbReference>
<keyword evidence="6" id="KW-0378">Hydrolase</keyword>
<dbReference type="Pfam" id="PF08740">
    <property type="entry name" value="BCS1_N"/>
    <property type="match status" value="1"/>
</dbReference>
<proteinExistence type="inferred from homology"/>
<keyword evidence="10" id="KW-0472">Membrane</keyword>
<dbReference type="GO" id="GO:0005524">
    <property type="term" value="F:ATP binding"/>
    <property type="evidence" value="ECO:0007669"/>
    <property type="project" value="UniProtKB-KW"/>
</dbReference>
<evidence type="ECO:0000256" key="10">
    <source>
        <dbReference type="ARBA" id="ARBA00023136"/>
    </source>
</evidence>
<dbReference type="Proteomes" id="UP000243723">
    <property type="component" value="Unassembled WGS sequence"/>
</dbReference>
<keyword evidence="9" id="KW-0496">Mitochondrion</keyword>
<keyword evidence="7 12" id="KW-0067">ATP-binding</keyword>
<dbReference type="InterPro" id="IPR003960">
    <property type="entry name" value="ATPase_AAA_CS"/>
</dbReference>
<dbReference type="STRING" id="40998.A0A2P7YKX1"/>
<dbReference type="PROSITE" id="PS00674">
    <property type="entry name" value="AAA"/>
    <property type="match status" value="1"/>
</dbReference>
<organism evidence="16 17">
    <name type="scientific">Elsinoe australis</name>
    <dbReference type="NCBI Taxonomy" id="40998"/>
    <lineage>
        <taxon>Eukaryota</taxon>
        <taxon>Fungi</taxon>
        <taxon>Dikarya</taxon>
        <taxon>Ascomycota</taxon>
        <taxon>Pezizomycotina</taxon>
        <taxon>Dothideomycetes</taxon>
        <taxon>Dothideomycetidae</taxon>
        <taxon>Myriangiales</taxon>
        <taxon>Elsinoaceae</taxon>
        <taxon>Elsinoe</taxon>
    </lineage>
</organism>
<comment type="caution">
    <text evidence="16">The sequence shown here is derived from an EMBL/GenBank/DDBJ whole genome shotgun (WGS) entry which is preliminary data.</text>
</comment>
<dbReference type="SMART" id="SM00382">
    <property type="entry name" value="AAA"/>
    <property type="match status" value="1"/>
</dbReference>
<dbReference type="Pfam" id="PF00004">
    <property type="entry name" value="AAA"/>
    <property type="match status" value="2"/>
</dbReference>
<name>A0A2P7YKX1_9PEZI</name>
<dbReference type="EMBL" id="NHZQ01000419">
    <property type="protein sequence ID" value="PSK36613.1"/>
    <property type="molecule type" value="Genomic_DNA"/>
</dbReference>
<keyword evidence="5" id="KW-0999">Mitochondrion inner membrane</keyword>
<evidence type="ECO:0000256" key="13">
    <source>
        <dbReference type="SAM" id="MobiDB-lite"/>
    </source>
</evidence>
<dbReference type="InterPro" id="IPR057495">
    <property type="entry name" value="AAA_lid_BCS1"/>
</dbReference>
<feature type="region of interest" description="Disordered" evidence="13">
    <location>
        <begin position="467"/>
        <end position="508"/>
    </location>
</feature>
<evidence type="ECO:0000256" key="5">
    <source>
        <dbReference type="ARBA" id="ARBA00022792"/>
    </source>
</evidence>
<comment type="subcellular location">
    <subcellularLocation>
        <location evidence="1">Mitochondrion inner membrane</location>
        <topology evidence="1">Single-pass membrane protein</topology>
    </subcellularLocation>
</comment>
<evidence type="ECO:0000259" key="15">
    <source>
        <dbReference type="SMART" id="SM01024"/>
    </source>
</evidence>
<dbReference type="PANTHER" id="PTHR23070">
    <property type="entry name" value="BCS1 AAA-TYPE ATPASE"/>
    <property type="match status" value="1"/>
</dbReference>
<dbReference type="Pfam" id="PF25426">
    <property type="entry name" value="AAA_lid_BCS1"/>
    <property type="match status" value="1"/>
</dbReference>
<evidence type="ECO:0000313" key="16">
    <source>
        <dbReference type="EMBL" id="PSK36613.1"/>
    </source>
</evidence>
<protein>
    <recommendedName>
        <fullName evidence="18">Mitochondrial chaperone BCS1-B</fullName>
    </recommendedName>
</protein>
<feature type="compositionally biased region" description="Low complexity" evidence="13">
    <location>
        <begin position="467"/>
        <end position="483"/>
    </location>
</feature>
<reference evidence="16 17" key="1">
    <citation type="submission" date="2017-05" db="EMBL/GenBank/DDBJ databases">
        <title>Draft genome sequence of Elsinoe australis.</title>
        <authorList>
            <person name="Cheng Q."/>
        </authorList>
    </citation>
    <scope>NUCLEOTIDE SEQUENCE [LARGE SCALE GENOMIC DNA]</scope>
    <source>
        <strain evidence="16 17">NL1</strain>
    </source>
</reference>
<comment type="catalytic activity">
    <reaction evidence="11">
        <text>ATP + H2O = ADP + phosphate + H(+)</text>
        <dbReference type="Rhea" id="RHEA:13065"/>
        <dbReference type="ChEBI" id="CHEBI:15377"/>
        <dbReference type="ChEBI" id="CHEBI:15378"/>
        <dbReference type="ChEBI" id="CHEBI:30616"/>
        <dbReference type="ChEBI" id="CHEBI:43474"/>
        <dbReference type="ChEBI" id="CHEBI:456216"/>
    </reaction>
    <physiologicalReaction direction="left-to-right" evidence="11">
        <dbReference type="Rhea" id="RHEA:13066"/>
    </physiologicalReaction>
</comment>
<dbReference type="Gene3D" id="3.40.50.300">
    <property type="entry name" value="P-loop containing nucleotide triphosphate hydrolases"/>
    <property type="match status" value="2"/>
</dbReference>
<dbReference type="GO" id="GO:0016887">
    <property type="term" value="F:ATP hydrolysis activity"/>
    <property type="evidence" value="ECO:0007669"/>
    <property type="project" value="InterPro"/>
</dbReference>
<keyword evidence="8" id="KW-1133">Transmembrane helix</keyword>
<dbReference type="OrthoDB" id="10251412at2759"/>
<evidence type="ECO:0000256" key="4">
    <source>
        <dbReference type="ARBA" id="ARBA00022741"/>
    </source>
</evidence>
<feature type="compositionally biased region" description="Low complexity" evidence="13">
    <location>
        <begin position="400"/>
        <end position="451"/>
    </location>
</feature>
<evidence type="ECO:0000259" key="14">
    <source>
        <dbReference type="SMART" id="SM00382"/>
    </source>
</evidence>
<dbReference type="InterPro" id="IPR003593">
    <property type="entry name" value="AAA+_ATPase"/>
</dbReference>
<evidence type="ECO:0000256" key="2">
    <source>
        <dbReference type="ARBA" id="ARBA00007448"/>
    </source>
</evidence>
<dbReference type="AlphaFoldDB" id="A0A2P7YKX1"/>
<dbReference type="SUPFAM" id="SSF52540">
    <property type="entry name" value="P-loop containing nucleoside triphosphate hydrolases"/>
    <property type="match status" value="1"/>
</dbReference>
<gene>
    <name evidence="16" type="ORF">B9Z65_1796</name>
</gene>
<evidence type="ECO:0008006" key="18">
    <source>
        <dbReference type="Google" id="ProtNLM"/>
    </source>
</evidence>
<feature type="compositionally biased region" description="Polar residues" evidence="13">
    <location>
        <begin position="499"/>
        <end position="508"/>
    </location>
</feature>
<keyword evidence="4 12" id="KW-0547">Nucleotide-binding</keyword>
<feature type="region of interest" description="Disordered" evidence="13">
    <location>
        <begin position="364"/>
        <end position="451"/>
    </location>
</feature>
<dbReference type="GO" id="GO:0005743">
    <property type="term" value="C:mitochondrial inner membrane"/>
    <property type="evidence" value="ECO:0007669"/>
    <property type="project" value="UniProtKB-SubCell"/>
</dbReference>
<evidence type="ECO:0000256" key="6">
    <source>
        <dbReference type="ARBA" id="ARBA00022801"/>
    </source>
</evidence>
<sequence>MDLVRIGTTFMKTVNNGNTTANATLNQLPASLVEAVIPGYGVISQFVKDHFGFDISIVVTVLAGVLGLYKALTWAWGHLYSSFEIYCMSKVYIEEEDDLFEMVIKWLAAQKLTKRTRRVKAVTQYGSAWDDDEDGEDGSALTMPAAGGHFNFGKWQAQIPPRFEPYYGLHRFWHNGHFFSFQRTQKPNPSMSRWGAESEDLLEIRCIGFSTQPIKNFLQHLKTWSSEQKESRTVIRNASTKHWRGMGWGTSQSRPSRPIDTVILDDCQKEMIVNDMEEFLHPDSPKWYASRGIPYRRGYLFHGPPGTGKTSLSFSLAGIFGLDIYCCALNDPELTESDLRELFNSLPRRCIVLLEDIDEAGIKRPDDKNEAAKPALPAGTTPALITTATNKRRDSAINDDLSLSRTTTASSTATDSSLSTTSSSTSAPSTSDPATPTPSTAPVQTPASVPTEPLTAQTLAEALLAAAKAATHPASASAPANRSGRGRKPRRRNADVPGANSSSEDNGISLSGLLNAIDGVATHEGRVLIMTTNHPENLDEALVRTGRVDVRVGFDYASKEQVRVLFGRMYGGDCIDQKEEQGQGRKGKGKGKEGRSWWEGLDIVEVEGKDPATPVTPKSPLFAKAKDTGIDAGVMKGKLEDTARRFADRVPDRVFSPSDIQGFLLLHKKTPLRALREVEGWVEKELEKKREKMDGV</sequence>
<evidence type="ECO:0000256" key="12">
    <source>
        <dbReference type="RuleBase" id="RU003651"/>
    </source>
</evidence>
<feature type="domain" description="AAA+ ATPase" evidence="14">
    <location>
        <begin position="295"/>
        <end position="558"/>
    </location>
</feature>
<feature type="domain" description="BCS1 N-terminal" evidence="15">
    <location>
        <begin position="63"/>
        <end position="262"/>
    </location>
</feature>
<evidence type="ECO:0000256" key="8">
    <source>
        <dbReference type="ARBA" id="ARBA00022989"/>
    </source>
</evidence>
<evidence type="ECO:0000256" key="3">
    <source>
        <dbReference type="ARBA" id="ARBA00022692"/>
    </source>
</evidence>
<evidence type="ECO:0000256" key="7">
    <source>
        <dbReference type="ARBA" id="ARBA00022840"/>
    </source>
</evidence>
<evidence type="ECO:0000313" key="17">
    <source>
        <dbReference type="Proteomes" id="UP000243723"/>
    </source>
</evidence>
<keyword evidence="3" id="KW-0812">Transmembrane</keyword>
<dbReference type="InterPro" id="IPR050747">
    <property type="entry name" value="Mitochondrial_chaperone_BCS1"/>
</dbReference>
<keyword evidence="17" id="KW-1185">Reference proteome</keyword>
<evidence type="ECO:0000256" key="9">
    <source>
        <dbReference type="ARBA" id="ARBA00023128"/>
    </source>
</evidence>
<dbReference type="SMART" id="SM01024">
    <property type="entry name" value="BCS1_N"/>
    <property type="match status" value="1"/>
</dbReference>
<dbReference type="InterPro" id="IPR014851">
    <property type="entry name" value="BCS1_N"/>
</dbReference>